<organism evidence="1 2">
    <name type="scientific">Arthrobacter mangrovi</name>
    <dbReference type="NCBI Taxonomy" id="2966350"/>
    <lineage>
        <taxon>Bacteria</taxon>
        <taxon>Bacillati</taxon>
        <taxon>Actinomycetota</taxon>
        <taxon>Actinomycetes</taxon>
        <taxon>Micrococcales</taxon>
        <taxon>Micrococcaceae</taxon>
        <taxon>Arthrobacter</taxon>
    </lineage>
</organism>
<dbReference type="EMBL" id="BRVS01000008">
    <property type="protein sequence ID" value="GLB67756.1"/>
    <property type="molecule type" value="Genomic_DNA"/>
</dbReference>
<evidence type="ECO:0000313" key="1">
    <source>
        <dbReference type="EMBL" id="GLB67756.1"/>
    </source>
</evidence>
<sequence>MLALSGVGVLSKLADGCVGIRSPYDPKSKPTLLRWPAGTYLAEDGKAVVGLSGKRFAFDTEVEFGGGYAGVPVPPECDAALWDSVFEVQQPL</sequence>
<evidence type="ECO:0000313" key="2">
    <source>
        <dbReference type="Proteomes" id="UP001209654"/>
    </source>
</evidence>
<name>A0ABQ5MUT8_9MICC</name>
<keyword evidence="2" id="KW-1185">Reference proteome</keyword>
<dbReference type="Proteomes" id="UP001209654">
    <property type="component" value="Unassembled WGS sequence"/>
</dbReference>
<comment type="caution">
    <text evidence="1">The sequence shown here is derived from an EMBL/GenBank/DDBJ whole genome shotgun (WGS) entry which is preliminary data.</text>
</comment>
<reference evidence="1 2" key="1">
    <citation type="journal article" date="2023" name="Int. J. Syst. Evol. Microbiol.">
        <title>Arthrobacter mangrovi sp. nov., an actinobacterium isolated from the rhizosphere of a mangrove.</title>
        <authorList>
            <person name="Hamada M."/>
            <person name="Saitou S."/>
            <person name="Enomoto N."/>
            <person name="Nanri K."/>
            <person name="Hidaka K."/>
            <person name="Miura T."/>
            <person name="Tamura T."/>
        </authorList>
    </citation>
    <scope>NUCLEOTIDE SEQUENCE [LARGE SCALE GENOMIC DNA]</scope>
    <source>
        <strain evidence="1 2">NBRC 112813</strain>
    </source>
</reference>
<protein>
    <submittedName>
        <fullName evidence="1">Uncharacterized protein</fullName>
    </submittedName>
</protein>
<proteinExistence type="predicted"/>
<gene>
    <name evidence="1" type="ORF">AHIS1636_21960</name>
</gene>
<accession>A0ABQ5MUT8</accession>
<dbReference type="RefSeq" id="WP_264795852.1">
    <property type="nucleotide sequence ID" value="NZ_BRVS01000008.1"/>
</dbReference>